<dbReference type="Pfam" id="PF00196">
    <property type="entry name" value="GerE"/>
    <property type="match status" value="1"/>
</dbReference>
<evidence type="ECO:0000256" key="4">
    <source>
        <dbReference type="ARBA" id="ARBA00023163"/>
    </source>
</evidence>
<dbReference type="CDD" id="cd06170">
    <property type="entry name" value="LuxR_C_like"/>
    <property type="match status" value="1"/>
</dbReference>
<dbReference type="InterPro" id="IPR001789">
    <property type="entry name" value="Sig_transdc_resp-reg_receiver"/>
</dbReference>
<dbReference type="SUPFAM" id="SSF52172">
    <property type="entry name" value="CheY-like"/>
    <property type="match status" value="1"/>
</dbReference>
<keyword evidence="1 5" id="KW-0597">Phosphoprotein</keyword>
<dbReference type="InterPro" id="IPR016032">
    <property type="entry name" value="Sig_transdc_resp-reg_C-effctor"/>
</dbReference>
<feature type="modified residue" description="4-aspartylphosphate" evidence="5">
    <location>
        <position position="54"/>
    </location>
</feature>
<dbReference type="PRINTS" id="PR00038">
    <property type="entry name" value="HTHLUXR"/>
</dbReference>
<dbReference type="SMART" id="SM00448">
    <property type="entry name" value="REC"/>
    <property type="match status" value="1"/>
</dbReference>
<evidence type="ECO:0000313" key="9">
    <source>
        <dbReference type="Proteomes" id="UP001500051"/>
    </source>
</evidence>
<keyword evidence="3" id="KW-0238">DNA-binding</keyword>
<dbReference type="SMART" id="SM00421">
    <property type="entry name" value="HTH_LUXR"/>
    <property type="match status" value="1"/>
</dbReference>
<dbReference type="InterPro" id="IPR011006">
    <property type="entry name" value="CheY-like_superfamily"/>
</dbReference>
<evidence type="ECO:0000256" key="1">
    <source>
        <dbReference type="ARBA" id="ARBA00022553"/>
    </source>
</evidence>
<dbReference type="CDD" id="cd17535">
    <property type="entry name" value="REC_NarL-like"/>
    <property type="match status" value="1"/>
</dbReference>
<dbReference type="EMBL" id="BAAAYX010000002">
    <property type="protein sequence ID" value="GAA3693934.1"/>
    <property type="molecule type" value="Genomic_DNA"/>
</dbReference>
<keyword evidence="4" id="KW-0804">Transcription</keyword>
<accession>A0ABP7CS90</accession>
<evidence type="ECO:0000256" key="3">
    <source>
        <dbReference type="ARBA" id="ARBA00023125"/>
    </source>
</evidence>
<dbReference type="SUPFAM" id="SSF46894">
    <property type="entry name" value="C-terminal effector domain of the bipartite response regulators"/>
    <property type="match status" value="1"/>
</dbReference>
<dbReference type="InterPro" id="IPR058245">
    <property type="entry name" value="NreC/VraR/RcsB-like_REC"/>
</dbReference>
<dbReference type="PROSITE" id="PS50110">
    <property type="entry name" value="RESPONSE_REGULATORY"/>
    <property type="match status" value="1"/>
</dbReference>
<dbReference type="PROSITE" id="PS50043">
    <property type="entry name" value="HTH_LUXR_2"/>
    <property type="match status" value="1"/>
</dbReference>
<evidence type="ECO:0000259" key="6">
    <source>
        <dbReference type="PROSITE" id="PS50043"/>
    </source>
</evidence>
<keyword evidence="9" id="KW-1185">Reference proteome</keyword>
<evidence type="ECO:0000256" key="2">
    <source>
        <dbReference type="ARBA" id="ARBA00023015"/>
    </source>
</evidence>
<evidence type="ECO:0000259" key="7">
    <source>
        <dbReference type="PROSITE" id="PS50110"/>
    </source>
</evidence>
<protein>
    <submittedName>
        <fullName evidence="8">Response regulator transcription factor</fullName>
    </submittedName>
</protein>
<dbReference type="InterPro" id="IPR039420">
    <property type="entry name" value="WalR-like"/>
</dbReference>
<comment type="caution">
    <text evidence="8">The sequence shown here is derived from an EMBL/GenBank/DDBJ whole genome shotgun (WGS) entry which is preliminary data.</text>
</comment>
<sequence length="218" mass="23803">MITVAVVDDQDLVRAGFVLLLRSSGGVEVVGEARDGLEAITLCRRTAPDVVLMDVRMPHLDGLAATRTILADPACTRTRVLVLTTFDDDDLVLEALRSGASGFLLKETRPDQLLEAIEVVAGGEALLHPRVTRRLIERFASLPVRRTPAYDDGLTDREREVLLAVSQGLSNQEIAARLYLGYGTVKTHVSHLLGKLDCRDRAQLVMYAYESGLAVPGR</sequence>
<dbReference type="PROSITE" id="PS00622">
    <property type="entry name" value="HTH_LUXR_1"/>
    <property type="match status" value="1"/>
</dbReference>
<proteinExistence type="predicted"/>
<gene>
    <name evidence="8" type="ORF">GCM10022204_07100</name>
</gene>
<evidence type="ECO:0000313" key="8">
    <source>
        <dbReference type="EMBL" id="GAA3693934.1"/>
    </source>
</evidence>
<keyword evidence="2" id="KW-0805">Transcription regulation</keyword>
<dbReference type="InterPro" id="IPR000792">
    <property type="entry name" value="Tscrpt_reg_LuxR_C"/>
</dbReference>
<feature type="domain" description="Response regulatory" evidence="7">
    <location>
        <begin position="3"/>
        <end position="121"/>
    </location>
</feature>
<evidence type="ECO:0000256" key="5">
    <source>
        <dbReference type="PROSITE-ProRule" id="PRU00169"/>
    </source>
</evidence>
<organism evidence="8 9">
    <name type="scientific">Microlunatus aurantiacus</name>
    <dbReference type="NCBI Taxonomy" id="446786"/>
    <lineage>
        <taxon>Bacteria</taxon>
        <taxon>Bacillati</taxon>
        <taxon>Actinomycetota</taxon>
        <taxon>Actinomycetes</taxon>
        <taxon>Propionibacteriales</taxon>
        <taxon>Propionibacteriaceae</taxon>
        <taxon>Microlunatus</taxon>
    </lineage>
</organism>
<dbReference type="Pfam" id="PF00072">
    <property type="entry name" value="Response_reg"/>
    <property type="match status" value="1"/>
</dbReference>
<dbReference type="Proteomes" id="UP001500051">
    <property type="component" value="Unassembled WGS sequence"/>
</dbReference>
<feature type="domain" description="HTH luxR-type" evidence="6">
    <location>
        <begin position="147"/>
        <end position="212"/>
    </location>
</feature>
<dbReference type="PANTHER" id="PTHR43214">
    <property type="entry name" value="TWO-COMPONENT RESPONSE REGULATOR"/>
    <property type="match status" value="1"/>
</dbReference>
<dbReference type="RefSeq" id="WP_344810891.1">
    <property type="nucleotide sequence ID" value="NZ_BAAAYX010000002.1"/>
</dbReference>
<dbReference type="Gene3D" id="3.40.50.2300">
    <property type="match status" value="1"/>
</dbReference>
<name>A0ABP7CS90_9ACTN</name>
<reference evidence="9" key="1">
    <citation type="journal article" date="2019" name="Int. J. Syst. Evol. Microbiol.">
        <title>The Global Catalogue of Microorganisms (GCM) 10K type strain sequencing project: providing services to taxonomists for standard genome sequencing and annotation.</title>
        <authorList>
            <consortium name="The Broad Institute Genomics Platform"/>
            <consortium name="The Broad Institute Genome Sequencing Center for Infectious Disease"/>
            <person name="Wu L."/>
            <person name="Ma J."/>
        </authorList>
    </citation>
    <scope>NUCLEOTIDE SEQUENCE [LARGE SCALE GENOMIC DNA]</scope>
    <source>
        <strain evidence="9">JCM 16548</strain>
    </source>
</reference>
<dbReference type="PANTHER" id="PTHR43214:SF24">
    <property type="entry name" value="TRANSCRIPTIONAL REGULATORY PROTEIN NARL-RELATED"/>
    <property type="match status" value="1"/>
</dbReference>